<dbReference type="SUPFAM" id="SSF54675">
    <property type="entry name" value="Nicotinate/Quinolinate PRTase N-terminal domain-like"/>
    <property type="match status" value="1"/>
</dbReference>
<evidence type="ECO:0000256" key="2">
    <source>
        <dbReference type="ARBA" id="ARBA00004893"/>
    </source>
</evidence>
<dbReference type="FunFam" id="3.90.1170.20:FF:000001">
    <property type="entry name" value="Nicotinate-nucleotide diphosphorylase (Carboxylating)"/>
    <property type="match status" value="1"/>
</dbReference>
<evidence type="ECO:0000256" key="3">
    <source>
        <dbReference type="ARBA" id="ARBA00009400"/>
    </source>
</evidence>
<dbReference type="NCBIfam" id="TIGR00078">
    <property type="entry name" value="nadC"/>
    <property type="match status" value="1"/>
</dbReference>
<feature type="binding site" evidence="13">
    <location>
        <position position="167"/>
    </location>
    <ligand>
        <name>substrate</name>
    </ligand>
</feature>
<evidence type="ECO:0000256" key="8">
    <source>
        <dbReference type="ARBA" id="ARBA00022679"/>
    </source>
</evidence>
<evidence type="ECO:0000256" key="12">
    <source>
        <dbReference type="PIRNR" id="PIRNR006250"/>
    </source>
</evidence>
<evidence type="ECO:0000256" key="4">
    <source>
        <dbReference type="ARBA" id="ARBA00011218"/>
    </source>
</evidence>
<dbReference type="GO" id="GO:0005737">
    <property type="term" value="C:cytoplasm"/>
    <property type="evidence" value="ECO:0007669"/>
    <property type="project" value="TreeGrafter"/>
</dbReference>
<dbReference type="Gene3D" id="3.20.20.70">
    <property type="entry name" value="Aldolase class I"/>
    <property type="match status" value="1"/>
</dbReference>
<dbReference type="PANTHER" id="PTHR32179:SF3">
    <property type="entry name" value="NICOTINATE-NUCLEOTIDE PYROPHOSPHORYLASE [CARBOXYLATING]"/>
    <property type="match status" value="1"/>
</dbReference>
<comment type="subunit">
    <text evidence="4">Hexamer formed by 3 homodimers.</text>
</comment>
<feature type="binding site" evidence="13">
    <location>
        <position position="238"/>
    </location>
    <ligand>
        <name>substrate</name>
    </ligand>
</feature>
<dbReference type="PANTHER" id="PTHR32179">
    <property type="entry name" value="NICOTINATE-NUCLEOTIDE PYROPHOSPHORYLASE [CARBOXYLATING]"/>
    <property type="match status" value="1"/>
</dbReference>
<feature type="binding site" evidence="13">
    <location>
        <position position="217"/>
    </location>
    <ligand>
        <name>substrate</name>
    </ligand>
</feature>
<evidence type="ECO:0000256" key="10">
    <source>
        <dbReference type="ARBA" id="ARBA00047445"/>
    </source>
</evidence>
<dbReference type="GO" id="GO:0004514">
    <property type="term" value="F:nicotinate-nucleotide diphosphorylase (carboxylating) activity"/>
    <property type="evidence" value="ECO:0007669"/>
    <property type="project" value="UniProtKB-EC"/>
</dbReference>
<sequence>MSADFSPIRWDATLEADCRKLIRLALDEDLAGERDWTTWAIVGDDRSATADIVARAPGIVAGLQAPPLVFAEFGAKVEWDSTLQDGAAIEPGQKVATMAGNAGDLLTTERTVLNFLGRLCGIATLTARFVAAAGSARARVYDTRKTTPGWRRLEKYAARCGGGHNHRAGLYDAVLIKDNHLALSSQQGLKPADAVLRARQRLCERSSGGQGMVVEVEVDTLDQLREVLPAGPDIVLLDNMGADQLRQAIAVRDAVAPEVVLEASGGISLSSVAEIAATGVDRLSVGALTHSAVSLDLGLDWRY</sequence>
<dbReference type="GO" id="GO:0009435">
    <property type="term" value="P:NAD+ biosynthetic process"/>
    <property type="evidence" value="ECO:0007669"/>
    <property type="project" value="UniProtKB-UniPathway"/>
</dbReference>
<evidence type="ECO:0000313" key="16">
    <source>
        <dbReference type="EMBL" id="QDU87854.1"/>
    </source>
</evidence>
<dbReference type="Pfam" id="PF02749">
    <property type="entry name" value="QRPTase_N"/>
    <property type="match status" value="1"/>
</dbReference>
<feature type="domain" description="Quinolinate phosphoribosyl transferase N-terminal" evidence="15">
    <location>
        <begin position="35"/>
        <end position="120"/>
    </location>
</feature>
<feature type="domain" description="Quinolinate phosphoribosyl transferase C-terminal" evidence="14">
    <location>
        <begin position="122"/>
        <end position="300"/>
    </location>
</feature>
<comment type="function">
    <text evidence="1">Involved in the catabolism of quinolinic acid (QA).</text>
</comment>
<dbReference type="OrthoDB" id="9782546at2"/>
<evidence type="ECO:0000259" key="14">
    <source>
        <dbReference type="Pfam" id="PF01729"/>
    </source>
</evidence>
<dbReference type="InterPro" id="IPR036068">
    <property type="entry name" value="Nicotinate_pribotase-like_C"/>
</dbReference>
<dbReference type="KEGG" id="pnd:Pla175_12210"/>
<dbReference type="Gene3D" id="3.90.1170.20">
    <property type="entry name" value="Quinolinate phosphoribosyl transferase, N-terminal domain"/>
    <property type="match status" value="1"/>
</dbReference>
<organism evidence="16 17">
    <name type="scientific">Pirellulimonas nuda</name>
    <dbReference type="NCBI Taxonomy" id="2528009"/>
    <lineage>
        <taxon>Bacteria</taxon>
        <taxon>Pseudomonadati</taxon>
        <taxon>Planctomycetota</taxon>
        <taxon>Planctomycetia</taxon>
        <taxon>Pirellulales</taxon>
        <taxon>Lacipirellulaceae</taxon>
        <taxon>Pirellulimonas</taxon>
    </lineage>
</organism>
<comment type="similarity">
    <text evidence="3 12">Belongs to the NadC/ModD family.</text>
</comment>
<dbReference type="InterPro" id="IPR004393">
    <property type="entry name" value="NadC"/>
</dbReference>
<proteinExistence type="inferred from homology"/>
<reference evidence="16 17" key="1">
    <citation type="submission" date="2019-02" db="EMBL/GenBank/DDBJ databases">
        <title>Deep-cultivation of Planctomycetes and their phenomic and genomic characterization uncovers novel biology.</title>
        <authorList>
            <person name="Wiegand S."/>
            <person name="Jogler M."/>
            <person name="Boedeker C."/>
            <person name="Pinto D."/>
            <person name="Vollmers J."/>
            <person name="Rivas-Marin E."/>
            <person name="Kohn T."/>
            <person name="Peeters S.H."/>
            <person name="Heuer A."/>
            <person name="Rast P."/>
            <person name="Oberbeckmann S."/>
            <person name="Bunk B."/>
            <person name="Jeske O."/>
            <person name="Meyerdierks A."/>
            <person name="Storesund J.E."/>
            <person name="Kallscheuer N."/>
            <person name="Luecker S."/>
            <person name="Lage O.M."/>
            <person name="Pohl T."/>
            <person name="Merkel B.J."/>
            <person name="Hornburger P."/>
            <person name="Mueller R.-W."/>
            <person name="Bruemmer F."/>
            <person name="Labrenz M."/>
            <person name="Spormann A.M."/>
            <person name="Op den Camp H."/>
            <person name="Overmann J."/>
            <person name="Amann R."/>
            <person name="Jetten M.S.M."/>
            <person name="Mascher T."/>
            <person name="Medema M.H."/>
            <person name="Devos D.P."/>
            <person name="Kaster A.-K."/>
            <person name="Ovreas L."/>
            <person name="Rohde M."/>
            <person name="Galperin M.Y."/>
            <person name="Jogler C."/>
        </authorList>
    </citation>
    <scope>NUCLEOTIDE SEQUENCE [LARGE SCALE GENOMIC DNA]</scope>
    <source>
        <strain evidence="16 17">Pla175</strain>
    </source>
</reference>
<keyword evidence="6" id="KW-0662">Pyridine nucleotide biosynthesis</keyword>
<dbReference type="RefSeq" id="WP_145282134.1">
    <property type="nucleotide sequence ID" value="NZ_CP036291.1"/>
</dbReference>
<dbReference type="Proteomes" id="UP000317429">
    <property type="component" value="Chromosome"/>
</dbReference>
<evidence type="ECO:0000256" key="11">
    <source>
        <dbReference type="ARBA" id="ARBA00069173"/>
    </source>
</evidence>
<dbReference type="SUPFAM" id="SSF51690">
    <property type="entry name" value="Nicotinate/Quinolinate PRTase C-terminal domain-like"/>
    <property type="match status" value="1"/>
</dbReference>
<dbReference type="EC" id="2.4.2.19" evidence="5"/>
<dbReference type="Pfam" id="PF01729">
    <property type="entry name" value="QRPTase_C"/>
    <property type="match status" value="1"/>
</dbReference>
<feature type="binding site" evidence="13">
    <location>
        <position position="110"/>
    </location>
    <ligand>
        <name>substrate</name>
    </ligand>
</feature>
<feature type="binding site" evidence="13">
    <location>
        <begin position="143"/>
        <end position="145"/>
    </location>
    <ligand>
        <name>substrate</name>
    </ligand>
</feature>
<evidence type="ECO:0000313" key="17">
    <source>
        <dbReference type="Proteomes" id="UP000317429"/>
    </source>
</evidence>
<evidence type="ECO:0000256" key="9">
    <source>
        <dbReference type="ARBA" id="ARBA00033102"/>
    </source>
</evidence>
<feature type="binding site" evidence="13">
    <location>
        <begin position="285"/>
        <end position="287"/>
    </location>
    <ligand>
        <name>substrate</name>
    </ligand>
</feature>
<dbReference type="CDD" id="cd01572">
    <property type="entry name" value="QPRTase"/>
    <property type="match status" value="1"/>
</dbReference>
<protein>
    <recommendedName>
        <fullName evidence="11">Probable nicotinate-nucleotide pyrophosphorylase [carboxylating]</fullName>
        <ecNumber evidence="5">2.4.2.19</ecNumber>
    </recommendedName>
    <alternativeName>
        <fullName evidence="9">Quinolinate phosphoribosyltransferase [decarboxylating]</fullName>
    </alternativeName>
</protein>
<accession>A0A518D8S6</accession>
<evidence type="ECO:0000256" key="1">
    <source>
        <dbReference type="ARBA" id="ARBA00003237"/>
    </source>
</evidence>
<keyword evidence="17" id="KW-1185">Reference proteome</keyword>
<evidence type="ECO:0000256" key="13">
    <source>
        <dbReference type="PIRSR" id="PIRSR006250-1"/>
    </source>
</evidence>
<evidence type="ECO:0000259" key="15">
    <source>
        <dbReference type="Pfam" id="PF02749"/>
    </source>
</evidence>
<dbReference type="EMBL" id="CP036291">
    <property type="protein sequence ID" value="QDU87854.1"/>
    <property type="molecule type" value="Genomic_DNA"/>
</dbReference>
<evidence type="ECO:0000256" key="5">
    <source>
        <dbReference type="ARBA" id="ARBA00011944"/>
    </source>
</evidence>
<dbReference type="UniPathway" id="UPA00253">
    <property type="reaction ID" value="UER00331"/>
</dbReference>
<keyword evidence="7 12" id="KW-0328">Glycosyltransferase</keyword>
<evidence type="ECO:0000256" key="6">
    <source>
        <dbReference type="ARBA" id="ARBA00022642"/>
    </source>
</evidence>
<dbReference type="InterPro" id="IPR002638">
    <property type="entry name" value="Quinolinate_PRibosylTrfase_C"/>
</dbReference>
<feature type="binding site" evidence="13">
    <location>
        <position position="177"/>
    </location>
    <ligand>
        <name>substrate</name>
    </ligand>
</feature>
<evidence type="ECO:0000256" key="7">
    <source>
        <dbReference type="ARBA" id="ARBA00022676"/>
    </source>
</evidence>
<gene>
    <name evidence="16" type="primary">nadC</name>
    <name evidence="16" type="ORF">Pla175_12210</name>
</gene>
<dbReference type="InterPro" id="IPR022412">
    <property type="entry name" value="Quinolinate_PRibosylTrfase_N"/>
</dbReference>
<dbReference type="FunFam" id="3.20.20.70:FF:000030">
    <property type="entry name" value="Nicotinate-nucleotide pyrophosphorylase, carboxylating"/>
    <property type="match status" value="1"/>
</dbReference>
<feature type="binding site" evidence="13">
    <location>
        <begin position="264"/>
        <end position="266"/>
    </location>
    <ligand>
        <name>substrate</name>
    </ligand>
</feature>
<dbReference type="PIRSF" id="PIRSF006250">
    <property type="entry name" value="NadC_ModD"/>
    <property type="match status" value="1"/>
</dbReference>
<dbReference type="InterPro" id="IPR013785">
    <property type="entry name" value="Aldolase_TIM"/>
</dbReference>
<dbReference type="GO" id="GO:0034213">
    <property type="term" value="P:quinolinate catabolic process"/>
    <property type="evidence" value="ECO:0007669"/>
    <property type="project" value="TreeGrafter"/>
</dbReference>
<keyword evidence="8 12" id="KW-0808">Transferase</keyword>
<dbReference type="AlphaFoldDB" id="A0A518D8S6"/>
<comment type="catalytic activity">
    <reaction evidence="10">
        <text>nicotinate beta-D-ribonucleotide + CO2 + diphosphate = quinolinate + 5-phospho-alpha-D-ribose 1-diphosphate + 2 H(+)</text>
        <dbReference type="Rhea" id="RHEA:12733"/>
        <dbReference type="ChEBI" id="CHEBI:15378"/>
        <dbReference type="ChEBI" id="CHEBI:16526"/>
        <dbReference type="ChEBI" id="CHEBI:29959"/>
        <dbReference type="ChEBI" id="CHEBI:33019"/>
        <dbReference type="ChEBI" id="CHEBI:57502"/>
        <dbReference type="ChEBI" id="CHEBI:58017"/>
        <dbReference type="EC" id="2.4.2.19"/>
    </reaction>
</comment>
<dbReference type="InterPro" id="IPR037128">
    <property type="entry name" value="Quinolinate_PRibosylTase_N_sf"/>
</dbReference>
<name>A0A518D8S6_9BACT</name>
<comment type="pathway">
    <text evidence="2">Cofactor biosynthesis; NAD(+) biosynthesis; nicotinate D-ribonucleotide from quinolinate: step 1/1.</text>
</comment>
<dbReference type="InterPro" id="IPR027277">
    <property type="entry name" value="NadC/ModD"/>
</dbReference>